<evidence type="ECO:0000313" key="2">
    <source>
        <dbReference type="Proteomes" id="UP000077363"/>
    </source>
</evidence>
<proteinExistence type="predicted"/>
<dbReference type="EMBL" id="CP011387">
    <property type="protein sequence ID" value="ANE42522.1"/>
    <property type="molecule type" value="Genomic_DNA"/>
</dbReference>
<reference evidence="1 2" key="1">
    <citation type="submission" date="2015-01" db="EMBL/GenBank/DDBJ databases">
        <title>Deinococcus puniceus/DY1/ whole genome sequencing.</title>
        <authorList>
            <person name="Kim M.K."/>
            <person name="Srinivasan S."/>
            <person name="Lee J.-J."/>
        </authorList>
    </citation>
    <scope>NUCLEOTIDE SEQUENCE [LARGE SCALE GENOMIC DNA]</scope>
    <source>
        <strain evidence="1 2">DY1</strain>
    </source>
</reference>
<evidence type="ECO:0000313" key="1">
    <source>
        <dbReference type="EMBL" id="ANE42522.1"/>
    </source>
</evidence>
<accession>A0A172T6D3</accession>
<organism evidence="1 2">
    <name type="scientific">Deinococcus puniceus</name>
    <dbReference type="NCBI Taxonomy" id="1182568"/>
    <lineage>
        <taxon>Bacteria</taxon>
        <taxon>Thermotogati</taxon>
        <taxon>Deinococcota</taxon>
        <taxon>Deinococci</taxon>
        <taxon>Deinococcales</taxon>
        <taxon>Deinococcaceae</taxon>
        <taxon>Deinococcus</taxon>
    </lineage>
</organism>
<keyword evidence="2" id="KW-1185">Reference proteome</keyword>
<gene>
    <name evidence="1" type="ORF">SU48_00685</name>
</gene>
<dbReference type="KEGG" id="dpu:SU48_00685"/>
<name>A0A172T6D3_9DEIO</name>
<protein>
    <submittedName>
        <fullName evidence="1">Uncharacterized protein</fullName>
    </submittedName>
</protein>
<dbReference type="RefSeq" id="WP_064013566.1">
    <property type="nucleotide sequence ID" value="NZ_CP011387.1"/>
</dbReference>
<dbReference type="Proteomes" id="UP000077363">
    <property type="component" value="Chromosome"/>
</dbReference>
<dbReference type="PATRIC" id="fig|1182568.3.peg.143"/>
<dbReference type="AlphaFoldDB" id="A0A172T6D3"/>
<dbReference type="OrthoDB" id="10009861at2"/>
<sequence>MIERDPLTLAETDRWVLPASLRSFNADTTLALLSDDTIINTRTRQLVPLHPAVNTLLATLPKDTYTYWSSDKQWFAVEDSIWQGVYKVRRSLFTSNVTGQAIDGKAQHTFKCSGGNDNGISNDALTLPDGGAALAYDDGVIELRRADGTLRNAVETGDCQRVDLSLKGETLTFTGKTLGTVRLSDGQITAQVDANAPDDTRLPILGSILNTDAGVLKYQQVGGVKWQLGTAPKSLWLKANATWISESEYHVTGEARVNDEPLTLTAKAFASGIKFQAQAVPIYVSWDGELRRADGSLYARVDGSHGAKTTSQQFNLQLEGKDRDFAYRGELKR</sequence>